<dbReference type="PANTHER" id="PTHR47691">
    <property type="entry name" value="REGULATOR-RELATED"/>
    <property type="match status" value="1"/>
</dbReference>
<dbReference type="Gene3D" id="3.40.50.300">
    <property type="entry name" value="P-loop containing nucleotide triphosphate hydrolases"/>
    <property type="match status" value="1"/>
</dbReference>
<dbReference type="Gene3D" id="1.25.40.10">
    <property type="entry name" value="Tetratricopeptide repeat domain"/>
    <property type="match status" value="1"/>
</dbReference>
<gene>
    <name evidence="5" type="ORF">ACFSCY_16200</name>
</gene>
<dbReference type="InterPro" id="IPR011990">
    <property type="entry name" value="TPR-like_helical_dom_sf"/>
</dbReference>
<protein>
    <submittedName>
        <fullName evidence="5">ATP-binding protein</fullName>
    </submittedName>
</protein>
<dbReference type="PRINTS" id="PR00364">
    <property type="entry name" value="DISEASERSIST"/>
</dbReference>
<dbReference type="Pfam" id="PF03704">
    <property type="entry name" value="BTAD"/>
    <property type="match status" value="1"/>
</dbReference>
<reference evidence="6" key="1">
    <citation type="journal article" date="2019" name="Int. J. Syst. Evol. Microbiol.">
        <title>The Global Catalogue of Microorganisms (GCM) 10K type strain sequencing project: providing services to taxonomists for standard genome sequencing and annotation.</title>
        <authorList>
            <consortium name="The Broad Institute Genomics Platform"/>
            <consortium name="The Broad Institute Genome Sequencing Center for Infectious Disease"/>
            <person name="Wu L."/>
            <person name="Ma J."/>
        </authorList>
    </citation>
    <scope>NUCLEOTIDE SEQUENCE [LARGE SCALE GENOMIC DNA]</scope>
    <source>
        <strain evidence="6">JCM 12165</strain>
    </source>
</reference>
<dbReference type="InterPro" id="IPR001867">
    <property type="entry name" value="OmpR/PhoB-type_DNA-bd"/>
</dbReference>
<feature type="domain" description="Bacterial transcriptional activator" evidence="4">
    <location>
        <begin position="92"/>
        <end position="237"/>
    </location>
</feature>
<dbReference type="Proteomes" id="UP001597145">
    <property type="component" value="Unassembled WGS sequence"/>
</dbReference>
<feature type="domain" description="OmpR/PhoB-type" evidence="3">
    <location>
        <begin position="15"/>
        <end position="85"/>
    </location>
</feature>
<dbReference type="InterPro" id="IPR058852">
    <property type="entry name" value="HTH_77"/>
</dbReference>
<dbReference type="Gene3D" id="1.10.10.10">
    <property type="entry name" value="Winged helix-like DNA-binding domain superfamily/Winged helix DNA-binding domain"/>
    <property type="match status" value="1"/>
</dbReference>
<evidence type="ECO:0000259" key="3">
    <source>
        <dbReference type="SMART" id="SM00862"/>
    </source>
</evidence>
<sequence length="1054" mass="112019">MAAELILLSRVAYRGQEITGPRLRSLLALLADDLRTGCSASRLVAGLWPEDQPENPTKALQVLVSRVRAQLGPEVIASTPTGYRLALAAEQVDAAAVQLEAAASAAGSRAGDYSAALAHAESGLALWDGGGRAEAASDDPLATLRAERAPVHRALVRARALALSRLGRRAEAVEPLAELARERPRDEEVLLELLRCEAATAGPAAALARYDAYRRALRDRLGTDPGADLRALHQQLLQAETPAVRRGVAHEPNPLLGRTDDLAAVTALLRTSRVTSIVGPGGLGKTRLAHVVSRQAEQRVVHFVPLAGVTADDDVAGEVASALGGGSGGPPFASAGTAPDAAARIVAALGSGPVLLVLDNCEQVVRGVADLVQTLVSTVRDLRVLTTSRAPLGLSSESVYVLPELSPATSAELFEQRARAARPGVELPPDVVGELCRHLDGLPLAVELAAARVRVMSVAEIARRLDDRFALLRGGARDAPQRHRTLQAVVDWSWNLLDPPAQEALRALSVFPAGFGAAAAEHMLGDGGALDVLEHLVDQSLLKVTDGPAGVRFRMLETVREFGAARCEVAGVSDRVAVAFLTWARDFAMARFDGPLGADPYPVADAIQAEQDNLLHAMRLSLARHDGATVVATGAALASMWMVESQYGRLLTLGAETDWFLSHYRPEPEMVEATRTVAALAAAGVFVLEGPRAARSLAVLRRLPPAPPDTLVRAIALVLLAAPDIKRSGVAALREMCDSPEPLLAGVANGTAAYLWEQLGDAEAALAAARRMCSVFDSPETRWLRFISHSRVSELCVQLERGAEAREHLLAVLGEVEAAGDRPDLLDLQWGMVLINLQIGDVAEAERWVERAGADPDTGTGYGGMRAEILLVKGEVDAGLRLWRQTVERLRNPDGEVLGIDALGLEPWTCENEAAAVVAHAQDGRLDLVEDMVRELPRQVHALLADTSARPLSLADHLPMCGALLLALAMADLDRGGRTGDASITRTGARMIAMAECLRYLRRFQPTMSSTRARRAAEHADRPAYADAVSAYAGLGRDELRAAALALLEERGQG</sequence>
<evidence type="ECO:0000256" key="1">
    <source>
        <dbReference type="ARBA" id="ARBA00005820"/>
    </source>
</evidence>
<dbReference type="InterPro" id="IPR027417">
    <property type="entry name" value="P-loop_NTPase"/>
</dbReference>
<dbReference type="SUPFAM" id="SSF52540">
    <property type="entry name" value="P-loop containing nucleoside triphosphate hydrolases"/>
    <property type="match status" value="1"/>
</dbReference>
<dbReference type="InterPro" id="IPR005158">
    <property type="entry name" value="BTAD"/>
</dbReference>
<proteinExistence type="inferred from homology"/>
<comment type="similarity">
    <text evidence="1">Belongs to the AfsR/DnrI/RedD regulatory family.</text>
</comment>
<name>A0ABW4FK59_9PSEU</name>
<evidence type="ECO:0000313" key="5">
    <source>
        <dbReference type="EMBL" id="MFD1530985.1"/>
    </source>
</evidence>
<evidence type="ECO:0000313" key="6">
    <source>
        <dbReference type="Proteomes" id="UP001597145"/>
    </source>
</evidence>
<dbReference type="RefSeq" id="WP_343971087.1">
    <property type="nucleotide sequence ID" value="NZ_BAAAJG010000002.1"/>
</dbReference>
<dbReference type="SMART" id="SM01043">
    <property type="entry name" value="BTAD"/>
    <property type="match status" value="1"/>
</dbReference>
<keyword evidence="6" id="KW-1185">Reference proteome</keyword>
<dbReference type="PANTHER" id="PTHR47691:SF3">
    <property type="entry name" value="HTH-TYPE TRANSCRIPTIONAL REGULATOR RV0890C-RELATED"/>
    <property type="match status" value="1"/>
</dbReference>
<dbReference type="SMART" id="SM00862">
    <property type="entry name" value="Trans_reg_C"/>
    <property type="match status" value="1"/>
</dbReference>
<comment type="caution">
    <text evidence="5">The sequence shown here is derived from an EMBL/GenBank/DDBJ whole genome shotgun (WGS) entry which is preliminary data.</text>
</comment>
<dbReference type="InterPro" id="IPR016032">
    <property type="entry name" value="Sig_transdc_resp-reg_C-effctor"/>
</dbReference>
<dbReference type="Pfam" id="PF25872">
    <property type="entry name" value="HTH_77"/>
    <property type="match status" value="1"/>
</dbReference>
<evidence type="ECO:0000259" key="4">
    <source>
        <dbReference type="SMART" id="SM01043"/>
    </source>
</evidence>
<dbReference type="GO" id="GO:0005524">
    <property type="term" value="F:ATP binding"/>
    <property type="evidence" value="ECO:0007669"/>
    <property type="project" value="UniProtKB-KW"/>
</dbReference>
<keyword evidence="5" id="KW-0547">Nucleotide-binding</keyword>
<dbReference type="InterPro" id="IPR036388">
    <property type="entry name" value="WH-like_DNA-bd_sf"/>
</dbReference>
<organism evidence="5 6">
    <name type="scientific">Pseudonocardia aurantiaca</name>
    <dbReference type="NCBI Taxonomy" id="75290"/>
    <lineage>
        <taxon>Bacteria</taxon>
        <taxon>Bacillati</taxon>
        <taxon>Actinomycetota</taxon>
        <taxon>Actinomycetes</taxon>
        <taxon>Pseudonocardiales</taxon>
        <taxon>Pseudonocardiaceae</taxon>
        <taxon>Pseudonocardia</taxon>
    </lineage>
</organism>
<dbReference type="SUPFAM" id="SSF48452">
    <property type="entry name" value="TPR-like"/>
    <property type="match status" value="2"/>
</dbReference>
<keyword evidence="5" id="KW-0067">ATP-binding</keyword>
<dbReference type="EMBL" id="JBHUCP010000009">
    <property type="protein sequence ID" value="MFD1530985.1"/>
    <property type="molecule type" value="Genomic_DNA"/>
</dbReference>
<accession>A0ABW4FK59</accession>
<evidence type="ECO:0000256" key="2">
    <source>
        <dbReference type="ARBA" id="ARBA00023125"/>
    </source>
</evidence>
<keyword evidence="2" id="KW-0238">DNA-binding</keyword>
<dbReference type="SUPFAM" id="SSF46894">
    <property type="entry name" value="C-terminal effector domain of the bipartite response regulators"/>
    <property type="match status" value="1"/>
</dbReference>